<proteinExistence type="predicted"/>
<keyword evidence="1" id="KW-0175">Coiled coil</keyword>
<feature type="coiled-coil region" evidence="1">
    <location>
        <begin position="9"/>
        <end position="57"/>
    </location>
</feature>
<dbReference type="EMBL" id="MU004493">
    <property type="protein sequence ID" value="KAF2649413.1"/>
    <property type="molecule type" value="Genomic_DNA"/>
</dbReference>
<evidence type="ECO:0000313" key="2">
    <source>
        <dbReference type="EMBL" id="KAF2649413.1"/>
    </source>
</evidence>
<sequence>MDSANAQRIDELEIELRKERELREHVEEELRETQAELDEIRRYWKQATRELDKLQRQGQQSGFYQITDNYLIQLINVLRYNINNLAVQYFSEPSTIAEVHGEDTTPLSIYLRFANPRTAIRDRFLNDAEHRPTIIKAFMWKVLVTEIYGKLRWAGRSSFSLWSLQDTLKPKKDANAHWSTCADTEAERKYNIWRATTVNHVLDAMDEQAKLKADEKVQQWKRKLVENIEAVIGAYRKPHAQEGYEQQLLEILDEWLNLDKEISRQTASVEWLFQERWFNPVFDPSTMVLEKGEAPPKEKQHISLVTSPGVVKRGKSTGEDFENVALLLPMEVSCWNVA</sequence>
<organism evidence="2 3">
    <name type="scientific">Lophiostoma macrostomum CBS 122681</name>
    <dbReference type="NCBI Taxonomy" id="1314788"/>
    <lineage>
        <taxon>Eukaryota</taxon>
        <taxon>Fungi</taxon>
        <taxon>Dikarya</taxon>
        <taxon>Ascomycota</taxon>
        <taxon>Pezizomycotina</taxon>
        <taxon>Dothideomycetes</taxon>
        <taxon>Pleosporomycetidae</taxon>
        <taxon>Pleosporales</taxon>
        <taxon>Lophiostomataceae</taxon>
        <taxon>Lophiostoma</taxon>
    </lineage>
</organism>
<dbReference type="Proteomes" id="UP000799324">
    <property type="component" value="Unassembled WGS sequence"/>
</dbReference>
<dbReference type="OrthoDB" id="5213630at2759"/>
<evidence type="ECO:0000313" key="3">
    <source>
        <dbReference type="Proteomes" id="UP000799324"/>
    </source>
</evidence>
<reference evidence="2" key="1">
    <citation type="journal article" date="2020" name="Stud. Mycol.">
        <title>101 Dothideomycetes genomes: a test case for predicting lifestyles and emergence of pathogens.</title>
        <authorList>
            <person name="Haridas S."/>
            <person name="Albert R."/>
            <person name="Binder M."/>
            <person name="Bloem J."/>
            <person name="Labutti K."/>
            <person name="Salamov A."/>
            <person name="Andreopoulos B."/>
            <person name="Baker S."/>
            <person name="Barry K."/>
            <person name="Bills G."/>
            <person name="Bluhm B."/>
            <person name="Cannon C."/>
            <person name="Castanera R."/>
            <person name="Culley D."/>
            <person name="Daum C."/>
            <person name="Ezra D."/>
            <person name="Gonzalez J."/>
            <person name="Henrissat B."/>
            <person name="Kuo A."/>
            <person name="Liang C."/>
            <person name="Lipzen A."/>
            <person name="Lutzoni F."/>
            <person name="Magnuson J."/>
            <person name="Mondo S."/>
            <person name="Nolan M."/>
            <person name="Ohm R."/>
            <person name="Pangilinan J."/>
            <person name="Park H.-J."/>
            <person name="Ramirez L."/>
            <person name="Alfaro M."/>
            <person name="Sun H."/>
            <person name="Tritt A."/>
            <person name="Yoshinaga Y."/>
            <person name="Zwiers L.-H."/>
            <person name="Turgeon B."/>
            <person name="Goodwin S."/>
            <person name="Spatafora J."/>
            <person name="Crous P."/>
            <person name="Grigoriev I."/>
        </authorList>
    </citation>
    <scope>NUCLEOTIDE SEQUENCE</scope>
    <source>
        <strain evidence="2">CBS 122681</strain>
    </source>
</reference>
<evidence type="ECO:0000256" key="1">
    <source>
        <dbReference type="SAM" id="Coils"/>
    </source>
</evidence>
<accession>A0A6A6SS85</accession>
<gene>
    <name evidence="2" type="ORF">K491DRAFT_721680</name>
</gene>
<keyword evidence="3" id="KW-1185">Reference proteome</keyword>
<name>A0A6A6SS85_9PLEO</name>
<protein>
    <submittedName>
        <fullName evidence="2">Uncharacterized protein</fullName>
    </submittedName>
</protein>
<dbReference type="AlphaFoldDB" id="A0A6A6SS85"/>